<evidence type="ECO:0000313" key="2">
    <source>
        <dbReference type="Proteomes" id="UP001170481"/>
    </source>
</evidence>
<dbReference type="Gene3D" id="3.40.50.300">
    <property type="entry name" value="P-loop containing nucleotide triphosphate hydrolases"/>
    <property type="match status" value="1"/>
</dbReference>
<dbReference type="EMBL" id="JAUORK010000005">
    <property type="protein sequence ID" value="MDO6671673.1"/>
    <property type="molecule type" value="Genomic_DNA"/>
</dbReference>
<name>A0AAP4U0D0_9GAMM</name>
<accession>A0AAP4U0D0</accession>
<dbReference type="AlphaFoldDB" id="A0AAP4U0D0"/>
<sequence length="397" mass="43844">MNATTCDSPASLATLPFAEWTAAACFTALTPSRQCLSEALLFEVDDFRLCVMTDKPRLLQRLATYFRHCARLVALDNVPIEVKLVHVLKAPALKDMPLAARLGIVPEAFVDWMPEPGKTRRKDAIIDLADGRLIHKVRTGMAFLRSDVHNLAFGPCEDNESQVINFLLNLHMSYLQQNDGLICHASALSKGDRAVAIAAFSGGGKSTTMVKALDNPKFDFISNDRLFLDRPGREGTLRARGVAKLPRINPGTMLNNPRLRPLLDPARIAGYEAMPQEALWDLEEKHDLIIEDVYGPGRIRASGELAAMVILNWTRGSEAPLEVREVEVSRSEALIRAVMKTPGPFHQQRDGRFVPNGASLDPAPYLERLAGTRVLEVTGRVDFAVLVENHLTPLLEA</sequence>
<evidence type="ECO:0000313" key="1">
    <source>
        <dbReference type="EMBL" id="MDO6671673.1"/>
    </source>
</evidence>
<keyword evidence="1" id="KW-0808">Transferase</keyword>
<dbReference type="InterPro" id="IPR027597">
    <property type="entry name" value="HprK-rel_B"/>
</dbReference>
<dbReference type="Proteomes" id="UP001170481">
    <property type="component" value="Unassembled WGS sequence"/>
</dbReference>
<gene>
    <name evidence="1" type="ORF">Q4535_06020</name>
</gene>
<organism evidence="1 2">
    <name type="scientific">Cobetia amphilecti</name>
    <dbReference type="NCBI Taxonomy" id="1055104"/>
    <lineage>
        <taxon>Bacteria</taxon>
        <taxon>Pseudomonadati</taxon>
        <taxon>Pseudomonadota</taxon>
        <taxon>Gammaproteobacteria</taxon>
        <taxon>Oceanospirillales</taxon>
        <taxon>Halomonadaceae</taxon>
        <taxon>Cobetia</taxon>
    </lineage>
</organism>
<dbReference type="RefSeq" id="WP_303567901.1">
    <property type="nucleotide sequence ID" value="NZ_JAUORK010000005.1"/>
</dbReference>
<keyword evidence="1" id="KW-0418">Kinase</keyword>
<dbReference type="GO" id="GO:0016301">
    <property type="term" value="F:kinase activity"/>
    <property type="evidence" value="ECO:0007669"/>
    <property type="project" value="UniProtKB-KW"/>
</dbReference>
<proteinExistence type="predicted"/>
<dbReference type="NCBIfam" id="TIGR04355">
    <property type="entry name" value="HprK_rel_B"/>
    <property type="match status" value="1"/>
</dbReference>
<dbReference type="InterPro" id="IPR027417">
    <property type="entry name" value="P-loop_NTPase"/>
</dbReference>
<reference evidence="1" key="1">
    <citation type="submission" date="2023-07" db="EMBL/GenBank/DDBJ databases">
        <title>Genome content predicts the carbon catabolic preferences of heterotrophic bacteria.</title>
        <authorList>
            <person name="Gralka M."/>
        </authorList>
    </citation>
    <scope>NUCLEOTIDE SEQUENCE</scope>
    <source>
        <strain evidence="1">C2R13</strain>
    </source>
</reference>
<comment type="caution">
    <text evidence="1">The sequence shown here is derived from an EMBL/GenBank/DDBJ whole genome shotgun (WGS) entry which is preliminary data.</text>
</comment>
<protein>
    <submittedName>
        <fullName evidence="1">HprK-related kinase B</fullName>
    </submittedName>
</protein>